<dbReference type="EMBL" id="VSSQ01058448">
    <property type="protein sequence ID" value="MPN12155.1"/>
    <property type="molecule type" value="Genomic_DNA"/>
</dbReference>
<accession>A0A645FCP7</accession>
<organism evidence="1">
    <name type="scientific">bioreactor metagenome</name>
    <dbReference type="NCBI Taxonomy" id="1076179"/>
    <lineage>
        <taxon>unclassified sequences</taxon>
        <taxon>metagenomes</taxon>
        <taxon>ecological metagenomes</taxon>
    </lineage>
</organism>
<reference evidence="1" key="1">
    <citation type="submission" date="2019-08" db="EMBL/GenBank/DDBJ databases">
        <authorList>
            <person name="Kucharzyk K."/>
            <person name="Murdoch R.W."/>
            <person name="Higgins S."/>
            <person name="Loffler F."/>
        </authorList>
    </citation>
    <scope>NUCLEOTIDE SEQUENCE</scope>
</reference>
<comment type="caution">
    <text evidence="1">The sequence shown here is derived from an EMBL/GenBank/DDBJ whole genome shotgun (WGS) entry which is preliminary data.</text>
</comment>
<evidence type="ECO:0000313" key="1">
    <source>
        <dbReference type="EMBL" id="MPN12155.1"/>
    </source>
</evidence>
<name>A0A645FCP7_9ZZZZ</name>
<gene>
    <name evidence="1" type="ORF">SDC9_159467</name>
</gene>
<protein>
    <submittedName>
        <fullName evidence="1">Uncharacterized protein</fullName>
    </submittedName>
</protein>
<sequence>MHVAKRLNMNARVKSSEMLSSALIHPVINGAAIKPKTKMAKDIPIALRMLEPDNT</sequence>
<proteinExistence type="predicted"/>
<dbReference type="AlphaFoldDB" id="A0A645FCP7"/>